<dbReference type="InterPro" id="IPR020904">
    <property type="entry name" value="Sc_DH/Rdtase_CS"/>
</dbReference>
<dbReference type="PRINTS" id="PR00081">
    <property type="entry name" value="GDHRDH"/>
</dbReference>
<evidence type="ECO:0000256" key="1">
    <source>
        <dbReference type="ARBA" id="ARBA00006484"/>
    </source>
</evidence>
<accession>A0A9W8QJ58</accession>
<keyword evidence="2" id="KW-0521">NADP</keyword>
<dbReference type="Pfam" id="PF13561">
    <property type="entry name" value="adh_short_C2"/>
    <property type="match status" value="1"/>
</dbReference>
<evidence type="ECO:0000256" key="3">
    <source>
        <dbReference type="ARBA" id="ARBA00023002"/>
    </source>
</evidence>
<evidence type="ECO:0000256" key="2">
    <source>
        <dbReference type="ARBA" id="ARBA00022857"/>
    </source>
</evidence>
<dbReference type="PANTHER" id="PTHR24321">
    <property type="entry name" value="DEHYDROGENASES, SHORT CHAIN"/>
    <property type="match status" value="1"/>
</dbReference>
<dbReference type="FunFam" id="3.40.50.720:FF:000084">
    <property type="entry name" value="Short-chain dehydrogenase reductase"/>
    <property type="match status" value="1"/>
</dbReference>
<dbReference type="InterPro" id="IPR036291">
    <property type="entry name" value="NAD(P)-bd_dom_sf"/>
</dbReference>
<dbReference type="PRINTS" id="PR00080">
    <property type="entry name" value="SDRFAMILY"/>
</dbReference>
<keyword evidence="5" id="KW-1185">Reference proteome</keyword>
<dbReference type="GeneID" id="80895077"/>
<reference evidence="4" key="1">
    <citation type="journal article" date="2023" name="Access Microbiol">
        <title>De-novo genome assembly for Akanthomyces muscarius, a biocontrol agent of insect agricultural pests.</title>
        <authorList>
            <person name="Erdos Z."/>
            <person name="Studholme D.J."/>
            <person name="Raymond B."/>
            <person name="Sharma M."/>
        </authorList>
    </citation>
    <scope>NUCLEOTIDE SEQUENCE</scope>
    <source>
        <strain evidence="4">Ve6</strain>
    </source>
</reference>
<keyword evidence="3" id="KW-0560">Oxidoreductase</keyword>
<organism evidence="4 5">
    <name type="scientific">Akanthomyces muscarius</name>
    <name type="common">Entomopathogenic fungus</name>
    <name type="synonym">Lecanicillium muscarium</name>
    <dbReference type="NCBI Taxonomy" id="2231603"/>
    <lineage>
        <taxon>Eukaryota</taxon>
        <taxon>Fungi</taxon>
        <taxon>Dikarya</taxon>
        <taxon>Ascomycota</taxon>
        <taxon>Pezizomycotina</taxon>
        <taxon>Sordariomycetes</taxon>
        <taxon>Hypocreomycetidae</taxon>
        <taxon>Hypocreales</taxon>
        <taxon>Cordycipitaceae</taxon>
        <taxon>Akanthomyces</taxon>
    </lineage>
</organism>
<dbReference type="InterPro" id="IPR002347">
    <property type="entry name" value="SDR_fam"/>
</dbReference>
<protein>
    <submittedName>
        <fullName evidence="4">Uncharacterized protein</fullName>
    </submittedName>
</protein>
<dbReference type="PANTHER" id="PTHR24321:SF8">
    <property type="entry name" value="ESTRADIOL 17-BETA-DEHYDROGENASE 8-RELATED"/>
    <property type="match status" value="1"/>
</dbReference>
<dbReference type="SUPFAM" id="SSF51735">
    <property type="entry name" value="NAD(P)-binding Rossmann-fold domains"/>
    <property type="match status" value="1"/>
</dbReference>
<dbReference type="CDD" id="cd05233">
    <property type="entry name" value="SDR_c"/>
    <property type="match status" value="1"/>
</dbReference>
<dbReference type="Proteomes" id="UP001144673">
    <property type="component" value="Unassembled WGS sequence"/>
</dbReference>
<name>A0A9W8QJ58_AKAMU</name>
<comment type="similarity">
    <text evidence="1">Belongs to the short-chain dehydrogenases/reductases (SDR) family.</text>
</comment>
<evidence type="ECO:0000313" key="4">
    <source>
        <dbReference type="EMBL" id="KAJ4159983.1"/>
    </source>
</evidence>
<dbReference type="GO" id="GO:0016491">
    <property type="term" value="F:oxidoreductase activity"/>
    <property type="evidence" value="ECO:0007669"/>
    <property type="project" value="UniProtKB-KW"/>
</dbReference>
<sequence>MSMRDKVFAVTGGASGIGLATAKMLAERGAIVCIADVNLQAIEDAKLYFQAQYQELCAERFAFNKVDVSKREDVDGWISDIVALFGRLDGAANVAGVIGKNHAAGTLADLEDDEWDRLMNINLKGCMYSLRAELRSIEDRGSIVNVASIHGTNAMALHAAYGASKHGVIGLTSAAAKENGNREIRINAVAPGAIYTPMMQQSLIQLGQEPAEPENSDLSAIPRQGRPEEVASVICFLLGPESTYVTGAVYPVDGGWL</sequence>
<comment type="caution">
    <text evidence="4">The sequence shown here is derived from an EMBL/GenBank/DDBJ whole genome shotgun (WGS) entry which is preliminary data.</text>
</comment>
<dbReference type="Gene3D" id="3.40.50.720">
    <property type="entry name" value="NAD(P)-binding Rossmann-like Domain"/>
    <property type="match status" value="1"/>
</dbReference>
<dbReference type="RefSeq" id="XP_056057788.1">
    <property type="nucleotide sequence ID" value="XM_056201034.1"/>
</dbReference>
<gene>
    <name evidence="4" type="ORF">LMH87_007918</name>
</gene>
<proteinExistence type="inferred from homology"/>
<dbReference type="KEGG" id="amus:LMH87_007918"/>
<dbReference type="AlphaFoldDB" id="A0A9W8QJ58"/>
<dbReference type="EMBL" id="JAJHUN010000003">
    <property type="protein sequence ID" value="KAJ4159983.1"/>
    <property type="molecule type" value="Genomic_DNA"/>
</dbReference>
<evidence type="ECO:0000313" key="5">
    <source>
        <dbReference type="Proteomes" id="UP001144673"/>
    </source>
</evidence>
<dbReference type="PROSITE" id="PS00061">
    <property type="entry name" value="ADH_SHORT"/>
    <property type="match status" value="1"/>
</dbReference>